<dbReference type="RefSeq" id="WP_115084085.1">
    <property type="nucleotide sequence ID" value="NZ_CAUOZC010000007.1"/>
</dbReference>
<keyword evidence="5 6" id="KW-0472">Membrane</keyword>
<feature type="transmembrane region" description="Helical" evidence="6">
    <location>
        <begin position="263"/>
        <end position="288"/>
    </location>
</feature>
<accession>A0A379G9G3</accession>
<evidence type="ECO:0000256" key="4">
    <source>
        <dbReference type="ARBA" id="ARBA00022989"/>
    </source>
</evidence>
<evidence type="ECO:0000313" key="7">
    <source>
        <dbReference type="EMBL" id="SUC37674.1"/>
    </source>
</evidence>
<feature type="transmembrane region" description="Helical" evidence="6">
    <location>
        <begin position="233"/>
        <end position="251"/>
    </location>
</feature>
<dbReference type="Pfam" id="PF03631">
    <property type="entry name" value="Virul_fac_BrkB"/>
    <property type="match status" value="1"/>
</dbReference>
<evidence type="ECO:0000256" key="2">
    <source>
        <dbReference type="ARBA" id="ARBA00022475"/>
    </source>
</evidence>
<feature type="transmembrane region" description="Helical" evidence="6">
    <location>
        <begin position="157"/>
        <end position="182"/>
    </location>
</feature>
<dbReference type="AlphaFoldDB" id="A0A379G9G3"/>
<keyword evidence="2" id="KW-1003">Cell membrane</keyword>
<dbReference type="Proteomes" id="UP000254235">
    <property type="component" value="Unassembled WGS sequence"/>
</dbReference>
<dbReference type="EMBL" id="UGTP01000003">
    <property type="protein sequence ID" value="SUC37674.1"/>
    <property type="molecule type" value="Genomic_DNA"/>
</dbReference>
<evidence type="ECO:0000313" key="8">
    <source>
        <dbReference type="Proteomes" id="UP000254235"/>
    </source>
</evidence>
<keyword evidence="4 6" id="KW-1133">Transmembrane helix</keyword>
<dbReference type="PANTHER" id="PTHR30213:SF0">
    <property type="entry name" value="UPF0761 MEMBRANE PROTEIN YIHY"/>
    <property type="match status" value="1"/>
</dbReference>
<proteinExistence type="predicted"/>
<evidence type="ECO:0000256" key="5">
    <source>
        <dbReference type="ARBA" id="ARBA00023136"/>
    </source>
</evidence>
<comment type="subcellular location">
    <subcellularLocation>
        <location evidence="1">Cell membrane</location>
        <topology evidence="1">Multi-pass membrane protein</topology>
    </subcellularLocation>
</comment>
<dbReference type="NCBIfam" id="TIGR00765">
    <property type="entry name" value="yihY_not_rbn"/>
    <property type="match status" value="1"/>
</dbReference>
<reference evidence="7 8" key="1">
    <citation type="submission" date="2018-06" db="EMBL/GenBank/DDBJ databases">
        <authorList>
            <consortium name="Pathogen Informatics"/>
            <person name="Doyle S."/>
        </authorList>
    </citation>
    <scope>NUCLEOTIDE SEQUENCE [LARGE SCALE GENOMIC DNA]</scope>
    <source>
        <strain evidence="7 8">NCTC13043</strain>
    </source>
</reference>
<evidence type="ECO:0000256" key="6">
    <source>
        <dbReference type="SAM" id="Phobius"/>
    </source>
</evidence>
<dbReference type="OrthoDB" id="9808671at2"/>
<feature type="transmembrane region" description="Helical" evidence="6">
    <location>
        <begin position="202"/>
        <end position="221"/>
    </location>
</feature>
<name>A0A379G9G3_9BACT</name>
<protein>
    <submittedName>
        <fullName evidence="7">Ribonuclease BN/uncharacterized domain fusion protein</fullName>
    </submittedName>
</protein>
<dbReference type="GO" id="GO:0005886">
    <property type="term" value="C:plasma membrane"/>
    <property type="evidence" value="ECO:0007669"/>
    <property type="project" value="UniProtKB-SubCell"/>
</dbReference>
<dbReference type="GeneID" id="78571802"/>
<evidence type="ECO:0000256" key="3">
    <source>
        <dbReference type="ARBA" id="ARBA00022692"/>
    </source>
</evidence>
<dbReference type="InterPro" id="IPR017039">
    <property type="entry name" value="Virul_fac_BrkB"/>
</dbReference>
<organism evidence="7 8">
    <name type="scientific">Prevotella pallens</name>
    <dbReference type="NCBI Taxonomy" id="60133"/>
    <lineage>
        <taxon>Bacteria</taxon>
        <taxon>Pseudomonadati</taxon>
        <taxon>Bacteroidota</taxon>
        <taxon>Bacteroidia</taxon>
        <taxon>Bacteroidales</taxon>
        <taxon>Prevotellaceae</taxon>
        <taxon>Prevotella</taxon>
    </lineage>
</organism>
<keyword evidence="3 6" id="KW-0812">Transmembrane</keyword>
<gene>
    <name evidence="7" type="primary">yihY</name>
    <name evidence="7" type="ORF">NCTC13043_02170</name>
</gene>
<feature type="transmembrane region" description="Helical" evidence="6">
    <location>
        <begin position="117"/>
        <end position="137"/>
    </location>
</feature>
<sequence>MKMDITKIKNFFTTEMWQKTEYMSKRKGIAIRLLQKFYLTIKFFIEREHITFAAQLSFSTIMAIVPIAAMIFAIANGFGFGKFIESQFKDMLSAQPEVANWLLTLTQSYLTHAKTGIFIGIGLLIMLYSVFSLINTVERVFDSIWQVKGTRPISRVLIDYTAMMFLVPISIIIMSGLSIYLYSFVENLNGFLFLGTIARFSLRYLLPWTILTFMFVVLYVFMPNAKVQLSKTIGPAVLASLLMLALQGFYIHGQVFLTSYNAVYGSFAALPLFMLWMLMSWYICLFCAELCYINQNLDYYQCTIEPKKVSYNHFLAMSATVLSYICQRFANDEEPYTALELEEKTGIPIRVTMAILDRLKTIELITENHLPTTNRVTYTPTHDTNNISVGELVDRMGTEPTQNTELNHHLPEYAWQKDAYKKVETIHKNYLNALKNINIKELVNTQT</sequence>
<dbReference type="PANTHER" id="PTHR30213">
    <property type="entry name" value="INNER MEMBRANE PROTEIN YHJD"/>
    <property type="match status" value="1"/>
</dbReference>
<feature type="transmembrane region" description="Helical" evidence="6">
    <location>
        <begin position="52"/>
        <end position="75"/>
    </location>
</feature>
<evidence type="ECO:0000256" key="1">
    <source>
        <dbReference type="ARBA" id="ARBA00004651"/>
    </source>
</evidence>